<dbReference type="GO" id="GO:0032982">
    <property type="term" value="C:myosin filament"/>
    <property type="evidence" value="ECO:0007669"/>
    <property type="project" value="TreeGrafter"/>
</dbReference>
<dbReference type="GO" id="GO:0016460">
    <property type="term" value="C:myosin II complex"/>
    <property type="evidence" value="ECO:0007669"/>
    <property type="project" value="TreeGrafter"/>
</dbReference>
<dbReference type="EMBL" id="PDNA01000014">
    <property type="protein sequence ID" value="PGH26669.1"/>
    <property type="molecule type" value="Genomic_DNA"/>
</dbReference>
<dbReference type="GO" id="GO:0051015">
    <property type="term" value="F:actin filament binding"/>
    <property type="evidence" value="ECO:0007669"/>
    <property type="project" value="TreeGrafter"/>
</dbReference>
<dbReference type="GO" id="GO:0000146">
    <property type="term" value="F:microfilament motor activity"/>
    <property type="evidence" value="ECO:0007669"/>
    <property type="project" value="TreeGrafter"/>
</dbReference>
<accession>A0A2B7Z0A4</accession>
<dbReference type="STRING" id="1447883.A0A2B7Z0A4"/>
<proteinExistence type="predicted"/>
<dbReference type="PANTHER" id="PTHR45615">
    <property type="entry name" value="MYOSIN HEAVY CHAIN, NON-MUSCLE"/>
    <property type="match status" value="1"/>
</dbReference>
<dbReference type="PANTHER" id="PTHR45615:SF40">
    <property type="entry name" value="MYOSIN HEAVY CHAIN, NON-MUSCLE"/>
    <property type="match status" value="1"/>
</dbReference>
<sequence>MFWQGLHDIVTQANFPLAALRSWAILKPCHVDPLASLVLESLDEWPYTIHIFCVFASIEAFRDAILRQQPTVLDELLGRSLTAVSKHDASQTELNRPTPNDYATACVALLSTPLPESFLAPARLPAFISSLIQHMVEQPCAETISPLHQVMTGISGNQLEILPEETLSKFQSECTQVLRNMNDHVGNLLCLAIFAKISTTARKKTEAGPPVQGKWMQSICQFFDATRGVKTLDLAVLRAILACSASSNFSLQERIQCIELATEVCSAVDPAQRQEWILKNKVKIVKLCGKILRPDIDVQVQMRGLSFVTTLLPSEILPGEIIQSVFTILTSEHGRRCLCDISSDLLSSMIIATAKRFNQTQMSTCLKIVMSLFDVREESKMTTLSIGMMATVTTSVLPGLLKAARDSQPAKSTTFASLSGDRDISWFTRGGLISLQQRHDNCTQSPFCPCGSSRLYNELQLSFATLVLEALSPSLDTGASTQQAEICKFLSTLIRSMSDVAARPAVSLGSSAKSLHTLPTLHLPNASQDWRSKLAQNLTGHAEQFHGLVIQQMGQICRDLETRCNTVEEPLRSAREELGKLGAQYETCKQQRDKLMCKEAEVQTAMSALEAENQRLRQRAENAENRAHSLSSRLQTTQNELENSIRSGREALDHAEQRARDAELKYMATLTAKEDAIEERQEEIDGLKVELEQLAAQVEESTIREAETRCHAESLQVEVTSLRENLRVGNEKIAEGEEEIRKLNAQNDSLDAGIRDLQKQFDQNVTEMANIQADLQHNEETFQQEIASMKQQQQEIEERKSEIQKLQASIRTTKSKVIQALQTRDKKIETLKNELDALKRERTARAREFAKAQEYSNRLMAVFKAEGSTFSEAGTPKNRRPSAAQPLISPLSQRRFSTDFFDETDTHLLVTDSFDSCPSSNAEPTPKRPRSSRAQQPQQTPPSKQRTSSAAVLDIVDTAKRTRGSHVPASSHRRRPLSATSGNSPTKPDRKSFRLSDSQETVFEGTTSTVQDEADMTTIMMMSTMDPGSEFSRLDFSDENLFTGTGTRSI</sequence>
<reference evidence="2 3" key="1">
    <citation type="submission" date="2017-10" db="EMBL/GenBank/DDBJ databases">
        <title>Comparative genomics in systemic dimorphic fungi from Ajellomycetaceae.</title>
        <authorList>
            <person name="Munoz J.F."/>
            <person name="Mcewen J.G."/>
            <person name="Clay O.K."/>
            <person name="Cuomo C.A."/>
        </authorList>
    </citation>
    <scope>NUCLEOTIDE SEQUENCE [LARGE SCALE GENOMIC DNA]</scope>
    <source>
        <strain evidence="2 3">UAMH7299</strain>
    </source>
</reference>
<comment type="caution">
    <text evidence="2">The sequence shown here is derived from an EMBL/GenBank/DDBJ whole genome shotgun (WGS) entry which is preliminary data.</text>
</comment>
<organism evidence="2 3">
    <name type="scientific">Polytolypa hystricis (strain UAMH7299)</name>
    <dbReference type="NCBI Taxonomy" id="1447883"/>
    <lineage>
        <taxon>Eukaryota</taxon>
        <taxon>Fungi</taxon>
        <taxon>Dikarya</taxon>
        <taxon>Ascomycota</taxon>
        <taxon>Pezizomycotina</taxon>
        <taxon>Eurotiomycetes</taxon>
        <taxon>Eurotiomycetidae</taxon>
        <taxon>Onygenales</taxon>
        <taxon>Onygenales incertae sedis</taxon>
        <taxon>Polytolypa</taxon>
    </lineage>
</organism>
<keyword evidence="3" id="KW-1185">Reference proteome</keyword>
<dbReference type="AlphaFoldDB" id="A0A2B7Z0A4"/>
<evidence type="ECO:0000256" key="1">
    <source>
        <dbReference type="SAM" id="MobiDB-lite"/>
    </source>
</evidence>
<dbReference type="SUPFAM" id="SSF57997">
    <property type="entry name" value="Tropomyosin"/>
    <property type="match status" value="1"/>
</dbReference>
<feature type="region of interest" description="Disordered" evidence="1">
    <location>
        <begin position="618"/>
        <end position="641"/>
    </location>
</feature>
<feature type="compositionally biased region" description="Polar residues" evidence="1">
    <location>
        <begin position="628"/>
        <end position="641"/>
    </location>
</feature>
<feature type="compositionally biased region" description="Polar residues" evidence="1">
    <location>
        <begin position="913"/>
        <end position="923"/>
    </location>
</feature>
<feature type="region of interest" description="Disordered" evidence="1">
    <location>
        <begin position="870"/>
        <end position="891"/>
    </location>
</feature>
<evidence type="ECO:0000313" key="3">
    <source>
        <dbReference type="Proteomes" id="UP000224634"/>
    </source>
</evidence>
<name>A0A2B7Z0A4_POLH7</name>
<evidence type="ECO:0000313" key="2">
    <source>
        <dbReference type="EMBL" id="PGH26669.1"/>
    </source>
</evidence>
<feature type="compositionally biased region" description="Basic and acidic residues" evidence="1">
    <location>
        <begin position="618"/>
        <end position="627"/>
    </location>
</feature>
<feature type="compositionally biased region" description="Low complexity" evidence="1">
    <location>
        <begin position="932"/>
        <end position="943"/>
    </location>
</feature>
<protein>
    <submittedName>
        <fullName evidence="2">Uncharacterized protein</fullName>
    </submittedName>
</protein>
<dbReference type="GO" id="GO:0005737">
    <property type="term" value="C:cytoplasm"/>
    <property type="evidence" value="ECO:0007669"/>
    <property type="project" value="TreeGrafter"/>
</dbReference>
<dbReference type="OrthoDB" id="5332870at2759"/>
<dbReference type="Proteomes" id="UP000224634">
    <property type="component" value="Unassembled WGS sequence"/>
</dbReference>
<feature type="region of interest" description="Disordered" evidence="1">
    <location>
        <begin position="911"/>
        <end position="998"/>
    </location>
</feature>
<gene>
    <name evidence="2" type="ORF">AJ80_01615</name>
</gene>